<feature type="compositionally biased region" description="Low complexity" evidence="7">
    <location>
        <begin position="171"/>
        <end position="183"/>
    </location>
</feature>
<dbReference type="RefSeq" id="WP_160672524.1">
    <property type="nucleotide sequence ID" value="NZ_WTYN01000001.1"/>
</dbReference>
<proteinExistence type="inferred from homology"/>
<dbReference type="EC" id="5.2.1.8" evidence="6"/>
<dbReference type="Proteomes" id="UP000445582">
    <property type="component" value="Unassembled WGS sequence"/>
</dbReference>
<gene>
    <name evidence="10" type="ORF">GRI48_05455</name>
</gene>
<evidence type="ECO:0000256" key="1">
    <source>
        <dbReference type="ARBA" id="ARBA00000971"/>
    </source>
</evidence>
<name>A0A844YG02_9SPHN</name>
<dbReference type="Pfam" id="PF00254">
    <property type="entry name" value="FKBP_C"/>
    <property type="match status" value="1"/>
</dbReference>
<dbReference type="EMBL" id="WTYN01000001">
    <property type="protein sequence ID" value="MXO62455.1"/>
    <property type="molecule type" value="Genomic_DNA"/>
</dbReference>
<evidence type="ECO:0000256" key="3">
    <source>
        <dbReference type="ARBA" id="ARBA00023110"/>
    </source>
</evidence>
<keyword evidence="11" id="KW-1185">Reference proteome</keyword>
<keyword evidence="8" id="KW-0812">Transmembrane</keyword>
<keyword evidence="8" id="KW-1133">Transmembrane helix</keyword>
<evidence type="ECO:0000256" key="4">
    <source>
        <dbReference type="ARBA" id="ARBA00023235"/>
    </source>
</evidence>
<keyword evidence="8" id="KW-0472">Membrane</keyword>
<evidence type="ECO:0000313" key="10">
    <source>
        <dbReference type="EMBL" id="MXO62455.1"/>
    </source>
</evidence>
<dbReference type="OrthoDB" id="9812109at2"/>
<comment type="caution">
    <text evidence="10">The sequence shown here is derived from an EMBL/GenBank/DDBJ whole genome shotgun (WGS) entry which is preliminary data.</text>
</comment>
<feature type="region of interest" description="Disordered" evidence="7">
    <location>
        <begin position="171"/>
        <end position="199"/>
    </location>
</feature>
<comment type="similarity">
    <text evidence="2 6">Belongs to the FKBP-type PPIase family.</text>
</comment>
<dbReference type="GO" id="GO:0003755">
    <property type="term" value="F:peptidyl-prolyl cis-trans isomerase activity"/>
    <property type="evidence" value="ECO:0007669"/>
    <property type="project" value="UniProtKB-UniRule"/>
</dbReference>
<keyword evidence="3 5" id="KW-0697">Rotamase</keyword>
<dbReference type="AlphaFoldDB" id="A0A844YG02"/>
<accession>A0A844YG02</accession>
<dbReference type="PANTHER" id="PTHR43811:SF19">
    <property type="entry name" value="39 KDA FK506-BINDING NUCLEAR PROTEIN"/>
    <property type="match status" value="1"/>
</dbReference>
<dbReference type="SUPFAM" id="SSF54534">
    <property type="entry name" value="FKBP-like"/>
    <property type="match status" value="1"/>
</dbReference>
<evidence type="ECO:0000259" key="9">
    <source>
        <dbReference type="PROSITE" id="PS50059"/>
    </source>
</evidence>
<feature type="transmembrane region" description="Helical" evidence="8">
    <location>
        <begin position="20"/>
        <end position="39"/>
    </location>
</feature>
<evidence type="ECO:0000256" key="2">
    <source>
        <dbReference type="ARBA" id="ARBA00006577"/>
    </source>
</evidence>
<reference evidence="10 11" key="1">
    <citation type="submission" date="2019-12" db="EMBL/GenBank/DDBJ databases">
        <title>Genomic-based taxomic classification of the family Erythrobacteraceae.</title>
        <authorList>
            <person name="Xu L."/>
        </authorList>
    </citation>
    <scope>NUCLEOTIDE SEQUENCE [LARGE SCALE GENOMIC DNA]</scope>
    <source>
        <strain evidence="10 11">MCCC 1A09965</strain>
    </source>
</reference>
<keyword evidence="4 5" id="KW-0413">Isomerase</keyword>
<feature type="domain" description="PPIase FKBP-type" evidence="9">
    <location>
        <begin position="59"/>
        <end position="154"/>
    </location>
</feature>
<evidence type="ECO:0000256" key="7">
    <source>
        <dbReference type="SAM" id="MobiDB-lite"/>
    </source>
</evidence>
<dbReference type="PROSITE" id="PS50059">
    <property type="entry name" value="FKBP_PPIASE"/>
    <property type="match status" value="1"/>
</dbReference>
<dbReference type="PANTHER" id="PTHR43811">
    <property type="entry name" value="FKBP-TYPE PEPTIDYL-PROLYL CIS-TRANS ISOMERASE FKPA"/>
    <property type="match status" value="1"/>
</dbReference>
<feature type="compositionally biased region" description="Pro residues" evidence="7">
    <location>
        <begin position="184"/>
        <end position="199"/>
    </location>
</feature>
<dbReference type="InterPro" id="IPR001179">
    <property type="entry name" value="PPIase_FKBP_dom"/>
</dbReference>
<evidence type="ECO:0000256" key="6">
    <source>
        <dbReference type="RuleBase" id="RU003915"/>
    </source>
</evidence>
<organism evidence="10 11">
    <name type="scientific">Qipengyuania oceanensis</name>
    <dbReference type="NCBI Taxonomy" id="1463597"/>
    <lineage>
        <taxon>Bacteria</taxon>
        <taxon>Pseudomonadati</taxon>
        <taxon>Pseudomonadota</taxon>
        <taxon>Alphaproteobacteria</taxon>
        <taxon>Sphingomonadales</taxon>
        <taxon>Erythrobacteraceae</taxon>
        <taxon>Qipengyuania</taxon>
    </lineage>
</organism>
<protein>
    <recommendedName>
        <fullName evidence="6">Peptidyl-prolyl cis-trans isomerase</fullName>
        <ecNumber evidence="6">5.2.1.8</ecNumber>
    </recommendedName>
</protein>
<evidence type="ECO:0000256" key="8">
    <source>
        <dbReference type="SAM" id="Phobius"/>
    </source>
</evidence>
<dbReference type="InterPro" id="IPR046357">
    <property type="entry name" value="PPIase_dom_sf"/>
</dbReference>
<evidence type="ECO:0000313" key="11">
    <source>
        <dbReference type="Proteomes" id="UP000445582"/>
    </source>
</evidence>
<evidence type="ECO:0000256" key="5">
    <source>
        <dbReference type="PROSITE-ProRule" id="PRU00277"/>
    </source>
</evidence>
<sequence>MAEVTRVPLQPIAKGSLTKLWLAIAAAVLVAAGLAWASMPQGVEVETLSEGTGPSPAADSVVFVRYKGMLDDGTVFDQSQDLPLPVEGIFPKGSPLPLEQMLPGFSQGAQQMNKGGKYRMVIPADQAYGANPPEGAPIPPNADLTFEVELVDFMSREDFERRVQQLQQMMAMQQQQQQGAGAPPRVPGVPGEMPPQPGQ</sequence>
<dbReference type="Gene3D" id="3.10.50.40">
    <property type="match status" value="1"/>
</dbReference>
<comment type="catalytic activity">
    <reaction evidence="1 5 6">
        <text>[protein]-peptidylproline (omega=180) = [protein]-peptidylproline (omega=0)</text>
        <dbReference type="Rhea" id="RHEA:16237"/>
        <dbReference type="Rhea" id="RHEA-COMP:10747"/>
        <dbReference type="Rhea" id="RHEA-COMP:10748"/>
        <dbReference type="ChEBI" id="CHEBI:83833"/>
        <dbReference type="ChEBI" id="CHEBI:83834"/>
        <dbReference type="EC" id="5.2.1.8"/>
    </reaction>
</comment>